<sequence length="129" mass="12789">MKRLITATAIALWGGVVMWAMDPVHPDTGMIVAALGGAFLSGLASAPLFLRQHWGWSALGAVCATCGGAALGGALLATVGLPSSPVQGMALGIALVGAGILQSPVVFLTWLAGAVAVASIAPRAARFSP</sequence>
<name>A0A8J7MRK2_9RHOB</name>
<dbReference type="EMBL" id="JAESVP010000005">
    <property type="protein sequence ID" value="MBL4928633.1"/>
    <property type="molecule type" value="Genomic_DNA"/>
</dbReference>
<protein>
    <submittedName>
        <fullName evidence="2">Uncharacterized protein</fullName>
    </submittedName>
</protein>
<accession>A0A8J7MRK2</accession>
<keyword evidence="1" id="KW-0472">Membrane</keyword>
<keyword evidence="1" id="KW-1133">Transmembrane helix</keyword>
<organism evidence="2 3">
    <name type="scientific">Fuscibacter oryzae</name>
    <dbReference type="NCBI Taxonomy" id="2803939"/>
    <lineage>
        <taxon>Bacteria</taxon>
        <taxon>Pseudomonadati</taxon>
        <taxon>Pseudomonadota</taxon>
        <taxon>Alphaproteobacteria</taxon>
        <taxon>Rhodobacterales</taxon>
        <taxon>Paracoccaceae</taxon>
        <taxon>Fuscibacter</taxon>
    </lineage>
</organism>
<feature type="transmembrane region" description="Helical" evidence="1">
    <location>
        <begin position="93"/>
        <end position="121"/>
    </location>
</feature>
<keyword evidence="1" id="KW-0812">Transmembrane</keyword>
<reference evidence="2" key="1">
    <citation type="submission" date="2021-01" db="EMBL/GenBank/DDBJ databases">
        <title>Genome seq and assembly of Tabrizicola sp. KVB23.</title>
        <authorList>
            <person name="Chhetri G."/>
        </authorList>
    </citation>
    <scope>NUCLEOTIDE SEQUENCE</scope>
    <source>
        <strain evidence="2">KVB23</strain>
    </source>
</reference>
<evidence type="ECO:0000313" key="3">
    <source>
        <dbReference type="Proteomes" id="UP000619033"/>
    </source>
</evidence>
<proteinExistence type="predicted"/>
<evidence type="ECO:0000313" key="2">
    <source>
        <dbReference type="EMBL" id="MBL4928633.1"/>
    </source>
</evidence>
<feature type="transmembrane region" description="Helical" evidence="1">
    <location>
        <begin position="30"/>
        <end position="50"/>
    </location>
</feature>
<evidence type="ECO:0000256" key="1">
    <source>
        <dbReference type="SAM" id="Phobius"/>
    </source>
</evidence>
<feature type="transmembrane region" description="Helical" evidence="1">
    <location>
        <begin position="57"/>
        <end position="81"/>
    </location>
</feature>
<gene>
    <name evidence="2" type="ORF">JI744_11000</name>
</gene>
<dbReference type="AlphaFoldDB" id="A0A8J7MRK2"/>
<comment type="caution">
    <text evidence="2">The sequence shown here is derived from an EMBL/GenBank/DDBJ whole genome shotgun (WGS) entry which is preliminary data.</text>
</comment>
<dbReference type="RefSeq" id="WP_202660727.1">
    <property type="nucleotide sequence ID" value="NZ_JAESVP010000005.1"/>
</dbReference>
<dbReference type="Proteomes" id="UP000619033">
    <property type="component" value="Unassembled WGS sequence"/>
</dbReference>
<keyword evidence="3" id="KW-1185">Reference proteome</keyword>